<dbReference type="InterPro" id="IPR000394">
    <property type="entry name" value="RNA_pol_sigma_54"/>
</dbReference>
<gene>
    <name evidence="12" type="primary">rpoN</name>
    <name evidence="12" type="ORF">J3492_09270</name>
</gene>
<evidence type="ECO:0000256" key="2">
    <source>
        <dbReference type="ARBA" id="ARBA00019942"/>
    </source>
</evidence>
<dbReference type="PANTHER" id="PTHR32248:SF4">
    <property type="entry name" value="RNA POLYMERASE SIGMA-54 FACTOR"/>
    <property type="match status" value="1"/>
</dbReference>
<comment type="similarity">
    <text evidence="1">Belongs to the sigma-54 factor family.</text>
</comment>
<dbReference type="Gene3D" id="1.10.10.60">
    <property type="entry name" value="Homeodomain-like"/>
    <property type="match status" value="1"/>
</dbReference>
<dbReference type="PROSITE" id="PS50044">
    <property type="entry name" value="SIGMA54_3"/>
    <property type="match status" value="1"/>
</dbReference>
<dbReference type="Proteomes" id="UP000664554">
    <property type="component" value="Unassembled WGS sequence"/>
</dbReference>
<dbReference type="InterPro" id="IPR007634">
    <property type="entry name" value="RNA_pol_sigma_54_DNA-bd"/>
</dbReference>
<keyword evidence="3" id="KW-0240">DNA-directed RNA polymerase</keyword>
<feature type="domain" description="RNA polymerase sigma factor 54 DNA-binding" evidence="10">
    <location>
        <begin position="425"/>
        <end position="582"/>
    </location>
</feature>
<dbReference type="PROSITE" id="PS00718">
    <property type="entry name" value="SIGMA54_2"/>
    <property type="match status" value="1"/>
</dbReference>
<dbReference type="Pfam" id="PF00309">
    <property type="entry name" value="Sigma54_AID"/>
    <property type="match status" value="1"/>
</dbReference>
<organism evidence="12 13">
    <name type="scientific">Psychrobacter coccoides</name>
    <dbReference type="NCBI Taxonomy" id="2818440"/>
    <lineage>
        <taxon>Bacteria</taxon>
        <taxon>Pseudomonadati</taxon>
        <taxon>Pseudomonadota</taxon>
        <taxon>Gammaproteobacteria</taxon>
        <taxon>Moraxellales</taxon>
        <taxon>Moraxellaceae</taxon>
        <taxon>Psychrobacter</taxon>
    </lineage>
</organism>
<evidence type="ECO:0000256" key="5">
    <source>
        <dbReference type="ARBA" id="ARBA00022695"/>
    </source>
</evidence>
<dbReference type="RefSeq" id="WP_207991770.1">
    <property type="nucleotide sequence ID" value="NZ_JAGBKM010000016.1"/>
</dbReference>
<keyword evidence="5" id="KW-0548">Nucleotidyltransferase</keyword>
<evidence type="ECO:0000256" key="6">
    <source>
        <dbReference type="ARBA" id="ARBA00023015"/>
    </source>
</evidence>
<accession>A0ABS3NPP9</accession>
<dbReference type="Gene3D" id="1.10.10.1330">
    <property type="entry name" value="RNA polymerase sigma-54 factor, core-binding domain"/>
    <property type="match status" value="1"/>
</dbReference>
<protein>
    <recommendedName>
        <fullName evidence="2">RNA polymerase sigma-54 factor</fullName>
    </recommendedName>
</protein>
<keyword evidence="8" id="KW-0238">DNA-binding</keyword>
<evidence type="ECO:0000256" key="4">
    <source>
        <dbReference type="ARBA" id="ARBA00022679"/>
    </source>
</evidence>
<evidence type="ECO:0000259" key="10">
    <source>
        <dbReference type="Pfam" id="PF04552"/>
    </source>
</evidence>
<evidence type="ECO:0000256" key="9">
    <source>
        <dbReference type="ARBA" id="ARBA00023163"/>
    </source>
</evidence>
<name>A0ABS3NPP9_9GAMM</name>
<dbReference type="InterPro" id="IPR007046">
    <property type="entry name" value="RNA_pol_sigma_54_core-bd"/>
</dbReference>
<dbReference type="Pfam" id="PF04963">
    <property type="entry name" value="Sigma54_CBD"/>
    <property type="match status" value="1"/>
</dbReference>
<evidence type="ECO:0000313" key="12">
    <source>
        <dbReference type="EMBL" id="MBO1531399.1"/>
    </source>
</evidence>
<dbReference type="InterPro" id="IPR038709">
    <property type="entry name" value="RpoN_core-bd_sf"/>
</dbReference>
<dbReference type="PANTHER" id="PTHR32248">
    <property type="entry name" value="RNA POLYMERASE SIGMA-54 FACTOR"/>
    <property type="match status" value="1"/>
</dbReference>
<dbReference type="PRINTS" id="PR00045">
    <property type="entry name" value="SIGMA54FCT"/>
</dbReference>
<evidence type="ECO:0000256" key="7">
    <source>
        <dbReference type="ARBA" id="ARBA00023082"/>
    </source>
</evidence>
<dbReference type="Pfam" id="PF04552">
    <property type="entry name" value="Sigma54_DBD"/>
    <property type="match status" value="1"/>
</dbReference>
<keyword evidence="13" id="KW-1185">Reference proteome</keyword>
<sequence length="584" mass="65077">MSMSFGLAATLSTSQKLTPQMQQAIKLLQLSSLELAQEVQAKLDSNPLLERIEDDEEYLEPDAGIEDECSDCLTLDMWNTESAENMTNIGSDEGHIEYEDSLSDSTDLFDDSVDVLDDGFSDSLDMLQQSTIDNDAIDDSMLDNDYLSADSSGNDSDNSDYQNSISDIDYSSFDTSSYSGNASSSAVADFDELDSYQGSTSATIQDHVRWQLNFKRLSDTDTVIAEYLVDSMDDMGFVQLNIDELLQTLNTMASFYQWEQQVEREEIEMVLHIIQSCDPLGVGARNLSECLTIQLAKLDPNTEHIEYAYKLLSASEYLVSNNIKALTETTGLAPAHITPALALLRTLNPAPGLAFQNSRLHSAQIPESYDIPDVLVTPIRYQNDEIAGQDGGWHVRLNPETLPKLRVNQEYASLVKRGDDSPDNQYLRENLTDARLFIRSIEERNQNLLKVASSIVRRQDEFLQQGATAMQPLILKEVAEEVGLHESTVSRLTTSKSILTPQGLFSLKYFFSSHVSSNDGDISSTAISAMIKQLITDEDPKKPLSDSRIQAQLLAEGIDIARRTVAKYREAMNISSSTQRKKKY</sequence>
<proteinExistence type="inferred from homology"/>
<dbReference type="PIRSF" id="PIRSF000774">
    <property type="entry name" value="RpoN"/>
    <property type="match status" value="1"/>
</dbReference>
<dbReference type="EMBL" id="JAGBKM010000016">
    <property type="protein sequence ID" value="MBO1531399.1"/>
    <property type="molecule type" value="Genomic_DNA"/>
</dbReference>
<keyword evidence="7" id="KW-0731">Sigma factor</keyword>
<evidence type="ECO:0000313" key="13">
    <source>
        <dbReference type="Proteomes" id="UP000664554"/>
    </source>
</evidence>
<feature type="domain" description="RNA polymerase sigma factor 54 core-binding" evidence="11">
    <location>
        <begin position="199"/>
        <end position="411"/>
    </location>
</feature>
<evidence type="ECO:0000256" key="1">
    <source>
        <dbReference type="ARBA" id="ARBA00008798"/>
    </source>
</evidence>
<keyword evidence="4" id="KW-0808">Transferase</keyword>
<reference evidence="12 13" key="1">
    <citation type="submission" date="2021-03" db="EMBL/GenBank/DDBJ databases">
        <authorList>
            <person name="Shang D.-D."/>
            <person name="Du Z.-J."/>
            <person name="Chen G.-J."/>
        </authorList>
    </citation>
    <scope>NUCLEOTIDE SEQUENCE [LARGE SCALE GENOMIC DNA]</scope>
    <source>
        <strain evidence="12 13">F1192</strain>
    </source>
</reference>
<comment type="caution">
    <text evidence="12">The sequence shown here is derived from an EMBL/GenBank/DDBJ whole genome shotgun (WGS) entry which is preliminary data.</text>
</comment>
<evidence type="ECO:0000256" key="3">
    <source>
        <dbReference type="ARBA" id="ARBA00022478"/>
    </source>
</evidence>
<dbReference type="NCBIfam" id="TIGR02395">
    <property type="entry name" value="rpoN_sigma"/>
    <property type="match status" value="1"/>
</dbReference>
<keyword evidence="6" id="KW-0805">Transcription regulation</keyword>
<evidence type="ECO:0000256" key="8">
    <source>
        <dbReference type="ARBA" id="ARBA00023125"/>
    </source>
</evidence>
<evidence type="ECO:0000259" key="11">
    <source>
        <dbReference type="Pfam" id="PF04963"/>
    </source>
</evidence>
<keyword evidence="9" id="KW-0804">Transcription</keyword>
<dbReference type="PROSITE" id="PS00717">
    <property type="entry name" value="SIGMA54_1"/>
    <property type="match status" value="1"/>
</dbReference>